<dbReference type="RefSeq" id="WP_209703131.1">
    <property type="nucleotide sequence ID" value="NZ_JAGGLM010000024.1"/>
</dbReference>
<dbReference type="Proteomes" id="UP001519307">
    <property type="component" value="Unassembled WGS sequence"/>
</dbReference>
<dbReference type="EC" id="5.1.3.3" evidence="1"/>
<name>A0ABS4KYC4_9CLOT</name>
<dbReference type="InterPro" id="IPR008183">
    <property type="entry name" value="Aldose_1/G6P_1-epimerase"/>
</dbReference>
<dbReference type="GO" id="GO:0004034">
    <property type="term" value="F:aldose 1-epimerase activity"/>
    <property type="evidence" value="ECO:0007669"/>
    <property type="project" value="UniProtKB-EC"/>
</dbReference>
<protein>
    <submittedName>
        <fullName evidence="1">Aldose 1-epimerase</fullName>
        <ecNumber evidence="1">5.1.3.3</ecNumber>
    </submittedName>
</protein>
<keyword evidence="1" id="KW-0413">Isomerase</keyword>
<dbReference type="InterPro" id="IPR014718">
    <property type="entry name" value="GH-type_carb-bd"/>
</dbReference>
<reference evidence="1 2" key="1">
    <citation type="submission" date="2021-03" db="EMBL/GenBank/DDBJ databases">
        <title>Genomic Encyclopedia of Type Strains, Phase IV (KMG-IV): sequencing the most valuable type-strain genomes for metagenomic binning, comparative biology and taxonomic classification.</title>
        <authorList>
            <person name="Goeker M."/>
        </authorList>
    </citation>
    <scope>NUCLEOTIDE SEQUENCE [LARGE SCALE GENOMIC DNA]</scope>
    <source>
        <strain evidence="1 2">DSM 28783</strain>
    </source>
</reference>
<gene>
    <name evidence="1" type="ORF">J2Z42_002592</name>
</gene>
<dbReference type="EMBL" id="JAGGLM010000024">
    <property type="protein sequence ID" value="MBP2033879.1"/>
    <property type="molecule type" value="Genomic_DNA"/>
</dbReference>
<dbReference type="Gene3D" id="2.70.98.10">
    <property type="match status" value="1"/>
</dbReference>
<evidence type="ECO:0000313" key="1">
    <source>
        <dbReference type="EMBL" id="MBP2033879.1"/>
    </source>
</evidence>
<dbReference type="SUPFAM" id="SSF74650">
    <property type="entry name" value="Galactose mutarotase-like"/>
    <property type="match status" value="1"/>
</dbReference>
<evidence type="ECO:0000313" key="2">
    <source>
        <dbReference type="Proteomes" id="UP001519307"/>
    </source>
</evidence>
<proteinExistence type="predicted"/>
<dbReference type="InterPro" id="IPR011013">
    <property type="entry name" value="Gal_mutarotase_sf_dom"/>
</dbReference>
<dbReference type="CDD" id="cd01081">
    <property type="entry name" value="Aldose_epim"/>
    <property type="match status" value="1"/>
</dbReference>
<comment type="caution">
    <text evidence="1">The sequence shown here is derived from an EMBL/GenBank/DDBJ whole genome shotgun (WGS) entry which is preliminary data.</text>
</comment>
<keyword evidence="2" id="KW-1185">Reference proteome</keyword>
<sequence>MGTEKNDNACIKETTWMGKKCIRFYAGGYEALMIPEVGANVMQLKDTVRGLNLLRTPPDNMDFEKFKNRPQVYGLPILFPPNRIEDGKFKVGDKEYKFPINEPKRNNYIHGFIKSEKWEASRIEILNKEEIEVEAIFNYTKDHEFYKYFPHEFQAKLTYNLSNKGLKQTTSVINKSSLKMPLGIGFHTSFNIPFHPESSESDCKLIASIDKRWEQDDRNLPTEKILDLTADEKKYLHEGIVPKGYPIESHYMLKPMNFNGHEFKGAIFEDRSKQLRLVYEMGKDYKHIVIWNDMGDKEYVCVEPQTCMINAPNVNMDDKITGFKTLEPGELWSEVCKIYLEEIK</sequence>
<organism evidence="1 2">
    <name type="scientific">Clostridium algifaecis</name>
    <dbReference type="NCBI Taxonomy" id="1472040"/>
    <lineage>
        <taxon>Bacteria</taxon>
        <taxon>Bacillati</taxon>
        <taxon>Bacillota</taxon>
        <taxon>Clostridia</taxon>
        <taxon>Eubacteriales</taxon>
        <taxon>Clostridiaceae</taxon>
        <taxon>Clostridium</taxon>
    </lineage>
</organism>
<accession>A0ABS4KYC4</accession>
<dbReference type="Pfam" id="PF01263">
    <property type="entry name" value="Aldose_epim"/>
    <property type="match status" value="1"/>
</dbReference>